<dbReference type="EMBL" id="ANBP01000054">
    <property type="protein sequence ID" value="KAB7751879.1"/>
    <property type="molecule type" value="Genomic_DNA"/>
</dbReference>
<keyword evidence="2" id="KW-1185">Reference proteome</keyword>
<comment type="caution">
    <text evidence="1">The sequence shown here is derived from an EMBL/GenBank/DDBJ whole genome shotgun (WGS) entry which is preliminary data.</text>
</comment>
<gene>
    <name evidence="1" type="ORF">MPHL21000_23335</name>
</gene>
<reference evidence="1 2" key="1">
    <citation type="submission" date="2012-10" db="EMBL/GenBank/DDBJ databases">
        <title>The draft sequence of the Mycobacterium pheli genome.</title>
        <authorList>
            <person name="Pettersson B.M.F."/>
            <person name="Das S."/>
            <person name="Dasgupta S."/>
            <person name="Bhattacharya A."/>
            <person name="Kirsebom L.A."/>
        </authorList>
    </citation>
    <scope>NUCLEOTIDE SEQUENCE [LARGE SCALE GENOMIC DNA]</scope>
    <source>
        <strain evidence="1 2">CCUG 21000</strain>
    </source>
</reference>
<organism evidence="1 2">
    <name type="scientific">Mycolicibacterium phlei DSM 43239 = CCUG 21000</name>
    <dbReference type="NCBI Taxonomy" id="1226750"/>
    <lineage>
        <taxon>Bacteria</taxon>
        <taxon>Bacillati</taxon>
        <taxon>Actinomycetota</taxon>
        <taxon>Actinomycetes</taxon>
        <taxon>Mycobacteriales</taxon>
        <taxon>Mycobacteriaceae</taxon>
        <taxon>Mycolicibacterium</taxon>
    </lineage>
</organism>
<accession>A0A5N5UTQ1</accession>
<protein>
    <submittedName>
        <fullName evidence="1">Uncharacterized protein</fullName>
    </submittedName>
</protein>
<name>A0A5N5UTQ1_MYCPH</name>
<dbReference type="AlphaFoldDB" id="A0A5N5UTQ1"/>
<sequence>MRGLVDKDSWYRWIVDQFADELGNEGAFNGMTWDDARVVATVIVQDLTGMGHPRSRLKRRSRNIIRRAMRYDNSGPWDDPRGVWRAVSIAAELARSRVFGLPTLPL</sequence>
<dbReference type="Proteomes" id="UP000325690">
    <property type="component" value="Unassembled WGS sequence"/>
</dbReference>
<evidence type="ECO:0000313" key="2">
    <source>
        <dbReference type="Proteomes" id="UP000325690"/>
    </source>
</evidence>
<proteinExistence type="predicted"/>
<evidence type="ECO:0000313" key="1">
    <source>
        <dbReference type="EMBL" id="KAB7751879.1"/>
    </source>
</evidence>